<protein>
    <recommendedName>
        <fullName evidence="9">CRISPR-associated exonuclease Cas4</fullName>
        <ecNumber evidence="9">3.1.12.1</ecNumber>
    </recommendedName>
</protein>
<dbReference type="InterPro" id="IPR011604">
    <property type="entry name" value="PDDEXK-like_dom_sf"/>
</dbReference>
<proteinExistence type="inferred from homology"/>
<dbReference type="InterPro" id="IPR022765">
    <property type="entry name" value="Dna2/Cas4_DUF83"/>
</dbReference>
<comment type="function">
    <text evidence="9">CRISPR (clustered regularly interspaced short palindromic repeat) is an adaptive immune system that provides protection against mobile genetic elements (viruses, transposable elements and conjugative plasmids). CRISPR clusters contain sequences complementary to antecedent mobile elements and target invading nucleic acids. CRISPR clusters are transcribed and processed into CRISPR RNA (crRNA).</text>
</comment>
<sequence>MKITGLMINYYFVCKRKLWYNSRNINLEEDNENVQMGKLIDENSYNLETKQIMIEETVNIDFIRHWKVIHEVKKSKSIEKAAIWQVKYYIYFLKQRGINIEKGIIDYPVIKERKEVFLTLEDEKILKDILKDIEKICLDKKIPSVINEKMCKQCSYYEFCYI</sequence>
<comment type="cofactor">
    <cofactor evidence="9">
        <name>Mg(2+)</name>
        <dbReference type="ChEBI" id="CHEBI:18420"/>
    </cofactor>
    <cofactor evidence="9">
        <name>Mn(2+)</name>
        <dbReference type="ChEBI" id="CHEBI:29035"/>
    </cofactor>
    <text evidence="9">Mg(2+) or Mn(2+) required for ssDNA cleavage activity.</text>
</comment>
<comment type="similarity">
    <text evidence="9">Belongs to the CRISPR-associated exonuclease Cas4 family.</text>
</comment>
<comment type="cofactor">
    <cofactor evidence="9">
        <name>iron-sulfur cluster</name>
        <dbReference type="ChEBI" id="CHEBI:30408"/>
    </cofactor>
</comment>
<evidence type="ECO:0000259" key="10">
    <source>
        <dbReference type="Pfam" id="PF01930"/>
    </source>
</evidence>
<keyword evidence="3 9" id="KW-0378">Hydrolase</keyword>
<feature type="domain" description="DUF83" evidence="10">
    <location>
        <begin position="4"/>
        <end position="162"/>
    </location>
</feature>
<keyword evidence="12" id="KW-1185">Reference proteome</keyword>
<keyword evidence="2 9" id="KW-0479">Metal-binding</keyword>
<dbReference type="AlphaFoldDB" id="A0A510JNL4"/>
<evidence type="ECO:0000256" key="7">
    <source>
        <dbReference type="ARBA" id="ARBA00023118"/>
    </source>
</evidence>
<dbReference type="GO" id="GO:0046872">
    <property type="term" value="F:metal ion binding"/>
    <property type="evidence" value="ECO:0007669"/>
    <property type="project" value="UniProtKB-KW"/>
</dbReference>
<dbReference type="GO" id="GO:0051607">
    <property type="term" value="P:defense response to virus"/>
    <property type="evidence" value="ECO:0007669"/>
    <property type="project" value="UniProtKB-KW"/>
</dbReference>
<dbReference type="Proteomes" id="UP000322617">
    <property type="component" value="Chromosome"/>
</dbReference>
<dbReference type="EMBL" id="AP019827">
    <property type="protein sequence ID" value="BBM40918.1"/>
    <property type="molecule type" value="Genomic_DNA"/>
</dbReference>
<dbReference type="InterPro" id="IPR013343">
    <property type="entry name" value="CRISPR-assoc_prot_Cas4"/>
</dbReference>
<evidence type="ECO:0000256" key="4">
    <source>
        <dbReference type="ARBA" id="ARBA00022839"/>
    </source>
</evidence>
<evidence type="ECO:0000256" key="3">
    <source>
        <dbReference type="ARBA" id="ARBA00022801"/>
    </source>
</evidence>
<name>A0A510JNL4_9FUSO</name>
<keyword evidence="6 9" id="KW-0411">Iron-sulfur</keyword>
<keyword evidence="1 9" id="KW-0540">Nuclease</keyword>
<evidence type="ECO:0000256" key="8">
    <source>
        <dbReference type="ARBA" id="ARBA00023211"/>
    </source>
</evidence>
<dbReference type="NCBIfam" id="TIGR00372">
    <property type="entry name" value="cas4"/>
    <property type="match status" value="1"/>
</dbReference>
<dbReference type="PANTHER" id="PTHR37168">
    <property type="entry name" value="CRISPR-ASSOCIATED EXONUCLEASE CAS4"/>
    <property type="match status" value="1"/>
</dbReference>
<dbReference type="STRING" id="1122172.GCA_000373045_00271"/>
<reference evidence="11 12" key="1">
    <citation type="submission" date="2019-07" db="EMBL/GenBank/DDBJ databases">
        <title>Complete Genome Sequence of Leptotrichia shahii Strain JCM 16776.</title>
        <authorList>
            <person name="Watanabe S."/>
            <person name="Cui L."/>
        </authorList>
    </citation>
    <scope>NUCLEOTIDE SEQUENCE [LARGE SCALE GENOMIC DNA]</scope>
    <source>
        <strain evidence="11 12">JCM16776</strain>
    </source>
</reference>
<keyword evidence="5 9" id="KW-0408">Iron</keyword>
<dbReference type="Gene3D" id="3.90.320.10">
    <property type="match status" value="1"/>
</dbReference>
<dbReference type="OrthoDB" id="9794720at2"/>
<accession>A0A510JNL4</accession>
<dbReference type="GO" id="GO:0051536">
    <property type="term" value="F:iron-sulfur cluster binding"/>
    <property type="evidence" value="ECO:0007669"/>
    <property type="project" value="UniProtKB-KW"/>
</dbReference>
<evidence type="ECO:0000256" key="9">
    <source>
        <dbReference type="RuleBase" id="RU365022"/>
    </source>
</evidence>
<dbReference type="EC" id="3.1.12.1" evidence="9"/>
<evidence type="ECO:0000256" key="1">
    <source>
        <dbReference type="ARBA" id="ARBA00022722"/>
    </source>
</evidence>
<evidence type="ECO:0000313" key="11">
    <source>
        <dbReference type="EMBL" id="BBM40918.1"/>
    </source>
</evidence>
<keyword evidence="8 9" id="KW-0464">Manganese</keyword>
<evidence type="ECO:0000256" key="6">
    <source>
        <dbReference type="ARBA" id="ARBA00023014"/>
    </source>
</evidence>
<dbReference type="PANTHER" id="PTHR37168:SF1">
    <property type="entry name" value="CRISPR-ASSOCIATED EXONUCLEASE CAS4"/>
    <property type="match status" value="1"/>
</dbReference>
<dbReference type="GO" id="GO:0004527">
    <property type="term" value="F:exonuclease activity"/>
    <property type="evidence" value="ECO:0007669"/>
    <property type="project" value="UniProtKB-KW"/>
</dbReference>
<gene>
    <name evidence="11" type="primary">cas4</name>
    <name evidence="11" type="ORF">JCM16776_1138</name>
</gene>
<evidence type="ECO:0000256" key="5">
    <source>
        <dbReference type="ARBA" id="ARBA00023004"/>
    </source>
</evidence>
<dbReference type="KEGG" id="lsz:JCM16776_1138"/>
<dbReference type="Pfam" id="PF01930">
    <property type="entry name" value="Cas_Cas4"/>
    <property type="match status" value="1"/>
</dbReference>
<keyword evidence="7 9" id="KW-0051">Antiviral defense</keyword>
<evidence type="ECO:0000313" key="12">
    <source>
        <dbReference type="Proteomes" id="UP000322617"/>
    </source>
</evidence>
<dbReference type="RefSeq" id="WP_018449888.1">
    <property type="nucleotide sequence ID" value="NZ_AP019827.1"/>
</dbReference>
<evidence type="ECO:0000256" key="2">
    <source>
        <dbReference type="ARBA" id="ARBA00022723"/>
    </source>
</evidence>
<organism evidence="11 12">
    <name type="scientific">Leptotrichia shahii</name>
    <dbReference type="NCBI Taxonomy" id="157691"/>
    <lineage>
        <taxon>Bacteria</taxon>
        <taxon>Fusobacteriati</taxon>
        <taxon>Fusobacteriota</taxon>
        <taxon>Fusobacteriia</taxon>
        <taxon>Fusobacteriales</taxon>
        <taxon>Leptotrichiaceae</taxon>
        <taxon>Leptotrichia</taxon>
    </lineage>
</organism>
<keyword evidence="4 9" id="KW-0269">Exonuclease</keyword>